<evidence type="ECO:0000313" key="2">
    <source>
        <dbReference type="Proteomes" id="UP001155010"/>
    </source>
</evidence>
<accession>A0A9X2ZR18</accession>
<protein>
    <recommendedName>
        <fullName evidence="3">PIN domain-containing protein</fullName>
    </recommendedName>
</protein>
<dbReference type="AlphaFoldDB" id="A0A9X2ZR18"/>
<dbReference type="EMBL" id="JANUBB010000003">
    <property type="protein sequence ID" value="MCS3950886.1"/>
    <property type="molecule type" value="Genomic_DNA"/>
</dbReference>
<evidence type="ECO:0008006" key="3">
    <source>
        <dbReference type="Google" id="ProtNLM"/>
    </source>
</evidence>
<evidence type="ECO:0000313" key="1">
    <source>
        <dbReference type="EMBL" id="MCS3950886.1"/>
    </source>
</evidence>
<dbReference type="Proteomes" id="UP001155010">
    <property type="component" value="Unassembled WGS sequence"/>
</dbReference>
<sequence>MPVRNVLREDITASTAREAYQLYEKMPIQLVDVNIGAGLDCALSMSDCAYNGYMLEAALRHHQARFRSLDRDLQEAAREYGLTVIDV</sequence>
<reference evidence="1" key="1">
    <citation type="submission" date="2022-08" db="EMBL/GenBank/DDBJ databases">
        <title>Genomic Encyclopedia of Type Strains, Phase V (KMG-V): Genome sequencing to study the core and pangenomes of soil and plant-associated prokaryotes.</title>
        <authorList>
            <person name="Whitman W."/>
        </authorList>
    </citation>
    <scope>NUCLEOTIDE SEQUENCE</scope>
    <source>
        <strain evidence="1">SP2017</strain>
    </source>
</reference>
<proteinExistence type="predicted"/>
<dbReference type="RefSeq" id="WP_118828662.1">
    <property type="nucleotide sequence ID" value="NZ_JANUBN010000001.1"/>
</dbReference>
<name>A0A9X2ZR18_9BACT</name>
<comment type="caution">
    <text evidence="1">The sequence shown here is derived from an EMBL/GenBank/DDBJ whole genome shotgun (WGS) entry which is preliminary data.</text>
</comment>
<organism evidence="1 2">
    <name type="scientific">Salinibacter ruber</name>
    <dbReference type="NCBI Taxonomy" id="146919"/>
    <lineage>
        <taxon>Bacteria</taxon>
        <taxon>Pseudomonadati</taxon>
        <taxon>Rhodothermota</taxon>
        <taxon>Rhodothermia</taxon>
        <taxon>Rhodothermales</taxon>
        <taxon>Salinibacteraceae</taxon>
        <taxon>Salinibacter</taxon>
    </lineage>
</organism>
<gene>
    <name evidence="1" type="ORF">GGP83_000827</name>
</gene>